<dbReference type="SUPFAM" id="SSF56935">
    <property type="entry name" value="Porins"/>
    <property type="match status" value="1"/>
</dbReference>
<evidence type="ECO:0008006" key="12">
    <source>
        <dbReference type="Google" id="ProtNLM"/>
    </source>
</evidence>
<keyword evidence="2" id="KW-0813">Transport</keyword>
<dbReference type="SUPFAM" id="SSF49464">
    <property type="entry name" value="Carboxypeptidase regulatory domain-like"/>
    <property type="match status" value="1"/>
</dbReference>
<keyword evidence="7" id="KW-0675">Receptor</keyword>
<dbReference type="Pfam" id="PF00593">
    <property type="entry name" value="TonB_dep_Rec_b-barrel"/>
    <property type="match status" value="2"/>
</dbReference>
<evidence type="ECO:0000256" key="4">
    <source>
        <dbReference type="ARBA" id="ARBA00022729"/>
    </source>
</evidence>
<dbReference type="InterPro" id="IPR008969">
    <property type="entry name" value="CarboxyPept-like_regulatory"/>
</dbReference>
<dbReference type="PANTHER" id="PTHR30069">
    <property type="entry name" value="TONB-DEPENDENT OUTER MEMBRANE RECEPTOR"/>
    <property type="match status" value="1"/>
</dbReference>
<dbReference type="PANTHER" id="PTHR30069:SF29">
    <property type="entry name" value="HEMOGLOBIN AND HEMOGLOBIN-HAPTOGLOBIN-BINDING PROTEIN 1-RELATED"/>
    <property type="match status" value="1"/>
</dbReference>
<proteinExistence type="predicted"/>
<keyword evidence="3" id="KW-0812">Transmembrane</keyword>
<dbReference type="AlphaFoldDB" id="A0A381VZE6"/>
<evidence type="ECO:0000256" key="3">
    <source>
        <dbReference type="ARBA" id="ARBA00022692"/>
    </source>
</evidence>
<organism evidence="11">
    <name type="scientific">marine metagenome</name>
    <dbReference type="NCBI Taxonomy" id="408172"/>
    <lineage>
        <taxon>unclassified sequences</taxon>
        <taxon>metagenomes</taxon>
        <taxon>ecological metagenomes</taxon>
    </lineage>
</organism>
<dbReference type="Gene3D" id="2.40.170.20">
    <property type="entry name" value="TonB-dependent receptor, beta-barrel domain"/>
    <property type="match status" value="1"/>
</dbReference>
<feature type="domain" description="TonB-dependent receptor-like beta-barrel" evidence="9">
    <location>
        <begin position="376"/>
        <end position="552"/>
    </location>
</feature>
<dbReference type="InterPro" id="IPR012910">
    <property type="entry name" value="Plug_dom"/>
</dbReference>
<dbReference type="GO" id="GO:0044718">
    <property type="term" value="P:siderophore transmembrane transport"/>
    <property type="evidence" value="ECO:0007669"/>
    <property type="project" value="TreeGrafter"/>
</dbReference>
<dbReference type="Gene3D" id="2.60.40.1120">
    <property type="entry name" value="Carboxypeptidase-like, regulatory domain"/>
    <property type="match status" value="1"/>
</dbReference>
<gene>
    <name evidence="11" type="ORF">METZ01_LOCUS97851</name>
</gene>
<dbReference type="InterPro" id="IPR037066">
    <property type="entry name" value="Plug_dom_sf"/>
</dbReference>
<dbReference type="InterPro" id="IPR000531">
    <property type="entry name" value="Beta-barrel_TonB"/>
</dbReference>
<dbReference type="GO" id="GO:0009279">
    <property type="term" value="C:cell outer membrane"/>
    <property type="evidence" value="ECO:0007669"/>
    <property type="project" value="UniProtKB-SubCell"/>
</dbReference>
<dbReference type="Gene3D" id="2.170.130.10">
    <property type="entry name" value="TonB-dependent receptor, plug domain"/>
    <property type="match status" value="1"/>
</dbReference>
<evidence type="ECO:0000256" key="6">
    <source>
        <dbReference type="ARBA" id="ARBA00023136"/>
    </source>
</evidence>
<evidence type="ECO:0000259" key="10">
    <source>
        <dbReference type="Pfam" id="PF07715"/>
    </source>
</evidence>
<keyword evidence="4" id="KW-0732">Signal</keyword>
<evidence type="ECO:0000256" key="8">
    <source>
        <dbReference type="ARBA" id="ARBA00023237"/>
    </source>
</evidence>
<dbReference type="Pfam" id="PF13620">
    <property type="entry name" value="CarboxypepD_reg"/>
    <property type="match status" value="1"/>
</dbReference>
<comment type="subcellular location">
    <subcellularLocation>
        <location evidence="1">Cell outer membrane</location>
        <topology evidence="1">Multi-pass membrane protein</topology>
    </subcellularLocation>
</comment>
<dbReference type="PROSITE" id="PS52016">
    <property type="entry name" value="TONB_DEPENDENT_REC_3"/>
    <property type="match status" value="1"/>
</dbReference>
<reference evidence="11" key="1">
    <citation type="submission" date="2018-05" db="EMBL/GenBank/DDBJ databases">
        <authorList>
            <person name="Lanie J.A."/>
            <person name="Ng W.-L."/>
            <person name="Kazmierczak K.M."/>
            <person name="Andrzejewski T.M."/>
            <person name="Davidsen T.M."/>
            <person name="Wayne K.J."/>
            <person name="Tettelin H."/>
            <person name="Glass J.I."/>
            <person name="Rusch D."/>
            <person name="Podicherti R."/>
            <person name="Tsui H.-C.T."/>
            <person name="Winkler M.E."/>
        </authorList>
    </citation>
    <scope>NUCLEOTIDE SEQUENCE</scope>
</reference>
<name>A0A381VZE6_9ZZZZ</name>
<evidence type="ECO:0000256" key="7">
    <source>
        <dbReference type="ARBA" id="ARBA00023170"/>
    </source>
</evidence>
<keyword evidence="8" id="KW-0998">Cell outer membrane</keyword>
<evidence type="ECO:0000256" key="1">
    <source>
        <dbReference type="ARBA" id="ARBA00004571"/>
    </source>
</evidence>
<evidence type="ECO:0000259" key="9">
    <source>
        <dbReference type="Pfam" id="PF00593"/>
    </source>
</evidence>
<dbReference type="EMBL" id="UINC01010082">
    <property type="protein sequence ID" value="SVA44997.1"/>
    <property type="molecule type" value="Genomic_DNA"/>
</dbReference>
<accession>A0A381VZE6</accession>
<evidence type="ECO:0000256" key="2">
    <source>
        <dbReference type="ARBA" id="ARBA00022448"/>
    </source>
</evidence>
<dbReference type="GO" id="GO:0015344">
    <property type="term" value="F:siderophore uptake transmembrane transporter activity"/>
    <property type="evidence" value="ECO:0007669"/>
    <property type="project" value="TreeGrafter"/>
</dbReference>
<evidence type="ECO:0000313" key="11">
    <source>
        <dbReference type="EMBL" id="SVA44997.1"/>
    </source>
</evidence>
<protein>
    <recommendedName>
        <fullName evidence="12">TonB-dependent receptor plug domain-containing protein</fullName>
    </recommendedName>
</protein>
<sequence>MSSFIVGAVWILVLVAGPVAAQDGVLSGRVIDAETGGPVSQAQIQILGGGESRGSTSNAQGLYQADLPPGTYDVVVENLGYVGVRFENIGVSAGETTAYDITLTSVALALDGVVVSASRSAPEKSTEAPATTHIVSSVEIGERPTPTMADHLRSAPGVDVITTGLQGTNVVVRGFNNIFSGALHLLTDHRLAGVPSLRVNQMHWLPTTDEDVERMEVVLGPGSALYGPNTANGIVHVLTKSPLTSQGTSVTLGGGERSVLQGSFRSAFLLGEDFGFKVSGEYLSGEEWGYVDPTEQAARLATDSDPASCLADRLSRGLTADNAQLACNRLGVRDFDIERLGVEMRADWQFAEDGTIVATYGRTDATGLEMTGLGAGQAKNWIYEFKQARLNKGRFFAQAYHNTSDAGESYLLRDGTPLTDQSSLFVLQAQHGLAFLDDVQDFTFGVDYYATRPQSLGTIYGSYETNADMNEWGAYLQSKTALSSRLDLVVAGRMDSHSALPDYVWSPRAALVFRPEENQSVRLTYNRAFSTPSTLNLFLDISGGFAPAPLGPLGYGTRAFGTGPNGWALQNADGSLRGMRSPFNPGGAGQLLPADPAILWPLAVGVMAAQGAIDATTAALLNSLSPTATDIGLMLLNPNTMALTSAASSVLPDVIPLLESYTETYEVGWTGVLNDRVAISADVYRMKKDNFISPLLLQTPLITLNGQDVGAFMAAPVGAALVPQFMAAGMDYATAVATATATVTALATGIAGIPLAVVSSDQVTSGSDLILTYRNVGDVTVWGGDLSVQAFLTDEWTLSGTYSHISDDYIDIVGGAPIALNSPKHKGSAGLAYRNLSSGLSASGRVRMTSSFPGESAGFVGTKCITGGTGGIFEEDCIDSSTIFDLTAGYQVPNTRATVQLSVNNVFDTAYRSFVGVPSVGRFAMIRVKYDLFD</sequence>
<dbReference type="InterPro" id="IPR039426">
    <property type="entry name" value="TonB-dep_rcpt-like"/>
</dbReference>
<dbReference type="Pfam" id="PF07715">
    <property type="entry name" value="Plug"/>
    <property type="match status" value="1"/>
</dbReference>
<evidence type="ECO:0000256" key="5">
    <source>
        <dbReference type="ARBA" id="ARBA00023077"/>
    </source>
</evidence>
<feature type="domain" description="TonB-dependent receptor-like beta-barrel" evidence="9">
    <location>
        <begin position="661"/>
        <end position="906"/>
    </location>
</feature>
<dbReference type="InterPro" id="IPR036942">
    <property type="entry name" value="Beta-barrel_TonB_sf"/>
</dbReference>
<keyword evidence="6" id="KW-0472">Membrane</keyword>
<keyword evidence="5" id="KW-0798">TonB box</keyword>
<feature type="domain" description="TonB-dependent receptor plug" evidence="10">
    <location>
        <begin position="126"/>
        <end position="234"/>
    </location>
</feature>